<evidence type="ECO:0000313" key="6">
    <source>
        <dbReference type="Proteomes" id="UP000316079"/>
    </source>
</evidence>
<organism evidence="5 6">
    <name type="scientific">Danionella cerebrum</name>
    <dbReference type="NCBI Taxonomy" id="2873325"/>
    <lineage>
        <taxon>Eukaryota</taxon>
        <taxon>Metazoa</taxon>
        <taxon>Chordata</taxon>
        <taxon>Craniata</taxon>
        <taxon>Vertebrata</taxon>
        <taxon>Euteleostomi</taxon>
        <taxon>Actinopterygii</taxon>
        <taxon>Neopterygii</taxon>
        <taxon>Teleostei</taxon>
        <taxon>Ostariophysi</taxon>
        <taxon>Cypriniformes</taxon>
        <taxon>Danionidae</taxon>
        <taxon>Danioninae</taxon>
        <taxon>Danionella</taxon>
    </lineage>
</organism>
<dbReference type="EMBL" id="SRMA01026763">
    <property type="protein sequence ID" value="TRY71290.1"/>
    <property type="molecule type" value="Genomic_DNA"/>
</dbReference>
<dbReference type="GO" id="GO:0016491">
    <property type="term" value="F:oxidoreductase activity"/>
    <property type="evidence" value="ECO:0007669"/>
    <property type="project" value="InterPro"/>
</dbReference>
<reference evidence="5 6" key="1">
    <citation type="journal article" date="2019" name="Sci. Data">
        <title>Hybrid genome assembly and annotation of Danionella translucida.</title>
        <authorList>
            <person name="Kadobianskyi M."/>
            <person name="Schulze L."/>
            <person name="Schuelke M."/>
            <person name="Judkewitz B."/>
        </authorList>
    </citation>
    <scope>NUCLEOTIDE SEQUENCE [LARGE SCALE GENOMIC DNA]</scope>
    <source>
        <strain evidence="5 6">Bolton</strain>
    </source>
</reference>
<comment type="caution">
    <text evidence="5">The sequence shown here is derived from an EMBL/GenBank/DDBJ whole genome shotgun (WGS) entry which is preliminary data.</text>
</comment>
<feature type="region of interest" description="Disordered" evidence="3">
    <location>
        <begin position="2042"/>
        <end position="2062"/>
    </location>
</feature>
<dbReference type="Proteomes" id="UP000316079">
    <property type="component" value="Unassembled WGS sequence"/>
</dbReference>
<dbReference type="InterPro" id="IPR011254">
    <property type="entry name" value="Prismane-like_sf"/>
</dbReference>
<feature type="compositionally biased region" description="Basic and acidic residues" evidence="3">
    <location>
        <begin position="879"/>
        <end position="888"/>
    </location>
</feature>
<dbReference type="SUPFAM" id="SSF56821">
    <property type="entry name" value="Prismane protein-like"/>
    <property type="match status" value="7"/>
</dbReference>
<feature type="compositionally biased region" description="Basic and acidic residues" evidence="3">
    <location>
        <begin position="2089"/>
        <end position="2100"/>
    </location>
</feature>
<keyword evidence="2" id="KW-0539">Nucleus</keyword>
<dbReference type="STRING" id="623744.A0A553P0S5"/>
<dbReference type="PANTHER" id="PTHR23348">
    <property type="entry name" value="PERIAXIN/AHNAK"/>
    <property type="match status" value="1"/>
</dbReference>
<dbReference type="PROSITE" id="PS50106">
    <property type="entry name" value="PDZ"/>
    <property type="match status" value="1"/>
</dbReference>
<feature type="compositionally biased region" description="Basic and acidic residues" evidence="3">
    <location>
        <begin position="2125"/>
        <end position="2148"/>
    </location>
</feature>
<dbReference type="InterPro" id="IPR001478">
    <property type="entry name" value="PDZ"/>
</dbReference>
<feature type="region of interest" description="Disordered" evidence="3">
    <location>
        <begin position="1510"/>
        <end position="1529"/>
    </location>
</feature>
<keyword evidence="6" id="KW-1185">Reference proteome</keyword>
<dbReference type="Gene3D" id="2.30.42.10">
    <property type="match status" value="1"/>
</dbReference>
<feature type="region of interest" description="Disordered" evidence="3">
    <location>
        <begin position="989"/>
        <end position="1013"/>
    </location>
</feature>
<comment type="subcellular location">
    <subcellularLocation>
        <location evidence="1">Nucleus</location>
    </subcellularLocation>
</comment>
<proteinExistence type="predicted"/>
<dbReference type="GO" id="GO:0043484">
    <property type="term" value="P:regulation of RNA splicing"/>
    <property type="evidence" value="ECO:0007669"/>
    <property type="project" value="TreeGrafter"/>
</dbReference>
<dbReference type="InterPro" id="IPR052082">
    <property type="entry name" value="Myelin_sheath_structural"/>
</dbReference>
<dbReference type="GO" id="GO:0043034">
    <property type="term" value="C:costamere"/>
    <property type="evidence" value="ECO:0007669"/>
    <property type="project" value="TreeGrafter"/>
</dbReference>
<dbReference type="InterPro" id="IPR036034">
    <property type="entry name" value="PDZ_sf"/>
</dbReference>
<evidence type="ECO:0000256" key="3">
    <source>
        <dbReference type="SAM" id="MobiDB-lite"/>
    </source>
</evidence>
<evidence type="ECO:0000259" key="4">
    <source>
        <dbReference type="PROSITE" id="PS50106"/>
    </source>
</evidence>
<evidence type="ECO:0000256" key="2">
    <source>
        <dbReference type="ARBA" id="ARBA00023242"/>
    </source>
</evidence>
<protein>
    <recommendedName>
        <fullName evidence="4">PDZ domain-containing protein</fullName>
    </recommendedName>
</protein>
<dbReference type="GO" id="GO:0005634">
    <property type="term" value="C:nucleus"/>
    <property type="evidence" value="ECO:0007669"/>
    <property type="project" value="UniProtKB-SubCell"/>
</dbReference>
<feature type="region of interest" description="Disordered" evidence="3">
    <location>
        <begin position="1455"/>
        <end position="1478"/>
    </location>
</feature>
<evidence type="ECO:0000313" key="5">
    <source>
        <dbReference type="EMBL" id="TRY71290.1"/>
    </source>
</evidence>
<evidence type="ECO:0000256" key="1">
    <source>
        <dbReference type="ARBA" id="ARBA00004123"/>
    </source>
</evidence>
<feature type="region of interest" description="Disordered" evidence="3">
    <location>
        <begin position="2088"/>
        <end position="2148"/>
    </location>
</feature>
<accession>A0A553P0S5</accession>
<feature type="domain" description="PDZ" evidence="4">
    <location>
        <begin position="9"/>
        <end position="76"/>
    </location>
</feature>
<sequence>MADDQDTREVLFPQWMGADKHGLTIEQKGQGEVFVKEVKEESSAAHTGKVHEGDQIVGATIYFDNMSSEETAELLRTLNRHKVGLKLQNKGGDKSPCRSPMGTLSWEGRGHLGSSSSDILLGGDDEDYKRIYTKKIKPRLKSEDLAEGVDVRTERHSSTSSDGCTVTTITRRITTYTVDMPGSTGQQIDHSSPEFRYQILQLEQSGGDSPQIRKPHSRLVGSGNGGVNLGDQALDDVHVTDSSVKQYGTESIRQAAEYDGSGRAITINLSDTGLSEIEGQRFIGHFGRTDASTIGKDASEHVNISVEKQVGNSYPLECRGKASDMIRGSESTSVKSFVLDKLQKGEMIGSAKQDIRGESKLPQVKEPNLDMKLVTVDYNNAQVNLNSQNLKDATPKEFAEPQDLRNSASNFAGSNLKADNKPSIELTSSDVKSCEPSGTNAKTEIKTKQSWSNVGIDIKIPTSEIKSTCVEGSKGGLKEQTFQMSSFEIKTSNFEGTDDVKHSKGICKDTGLKDYGQTLNIEEQNGKIKAPDFNTTFITGQYVTVKGEKLKHDSDLLGHNVEGPEIEEIKRAKFETHPIYGPIVSLPDVGFNMEGPKLKTNVGVSIPKLEGPIKVPKANINTAKLEALEEGFKMASFGLKGPKLEGTEGKLNEPKVKMPSISGSKVSMADVDLNLKGPKLKSNVSIPKLEGDLKAPKIDIEDPGLEGSEGDFKIPKIKIPLFGIKDPKFEGSEIDVKIPKSNVDVHLADGNIKTPDLEIEVPEGKIKGPNVNLPSISGPKISMPDVDFNLKDPKLKGDVDVSIPKLEGDFKAPKVDIEGPELEGPEGGFKMPKIKMPSFGLKGPKLEGPDVDVKVPKANIDVKAPDMSIETPDLEIEGPEGKIKEPKFNKPSISGPKISMPDVDFNLKGPKLKGEVDVSIPKLEGDIKAPKVDIEGPELEAPEGGFKMPKIKMPSFGLKGPKLEGPDVDVKVPKANIDIKAPDMSIETPDLEIEGPEGKTKGPKFKMPSISGPKISMPDVDFNLKGPKLKGDVDNSIPKLEGDIKTPKVDIEGPELEGPEGGFKMPKIKMPSFGLKGPKLEGPDVDVKIPKANIDVRAPDMNIETPNLEMEGPEGKIKGPKFKMPSISGPKISMPDVDFNIKGPKLKGDVDVSISKLEGDIKAPKVDIEGPELEGPEGGFKMPKIKMPSFGLKGLKLEGPDVDVKIPKGNIDVKAPDMNIETPDLEIEGPEGKIKGPKFKMPSISGPKISMPDVDFNLKGPKLKGDVDVSIPKLEGDIKAPKVDIEGPELEGPEGGFKMPKIKIPSFGLKGPKLEGPDVDVKIPKANIDVKAPDMNIETPDLEIAGPEGKIKGPKFKMPSISGPKISMPDVDFNIKGPKLKGDVSIPKLEGDLKAPKVDIEGPELEGPEGGFKMPKIKMPSFGLKGPKLEGADVDVKIPKANIDVKAPDLSIETPDLEIEGPEGKIKGPKFKMPSISGPKISMPDVDFNIKGPKLKGDVSIPKLEGDINTPKVDIKGPELEGPEGGFKMPKIKMPSFGLKGPKLEGPDVDVKIPKANIDVKAPNMNIESPDLEIEGPEGKIKGPKFKMPSISGPKISMPDVDFNIKGPKLKGDVDVSIPKLEGDIKAPKVDIEGPELEGPEGGFKMPKIKMPSFGLKGPKLEGPDVDVKIPKGNIDVKAPDMNIETPDLEIEGPEGKIKEPKFNMPSISGPKISMPDVDFNLKGPKLKGEVDVSIPKLEGDIKAPKVDIEGPELEAPEGGFKMPKIKMPSFGLKGSKLEAPDVDVKIPKANIDVKAPDMSIETPDLEIEGPEGKIKGPKIKMPSISGPKISMPDVDFNLKGPKLKGDVDVSIPKLEGDIKSPKVDIEGPELEGPEGGFKMPKIKMPSFGLKGPKLEGPDVDVKIPKANIDVKAPDMNIETPDLEIAGPEGKIKGPKFKMPTISGPKISMPDVDFNLKGPKLKGDVDVSIPKLEGDIKAPKVDIEGPELEGPEGGFKMPKIKMPSFGLKGPKLEGPDVDVKIPKANIDVKAPDISIETPDLEIEGPEGKIKGPKFKMPSISGPKISMPDVDFNLKGPKLKGDVDVSIPKLKGDIKGPKVDIEGPEVEGQSRRRSLTKITLPRSQRPKLEGPDVDAKIRSNIDVKKPTEH</sequence>
<dbReference type="PANTHER" id="PTHR23348:SF41">
    <property type="entry name" value="NEUROBLAST DIFFERENTIATION-ASSOCIATED PROTEIN AHNAK"/>
    <property type="match status" value="1"/>
</dbReference>
<dbReference type="OrthoDB" id="447516at2759"/>
<gene>
    <name evidence="5" type="ORF">DNTS_032234</name>
</gene>
<dbReference type="SUPFAM" id="SSF50156">
    <property type="entry name" value="PDZ domain-like"/>
    <property type="match status" value="1"/>
</dbReference>
<name>A0A553P0S5_9TELE</name>
<feature type="region of interest" description="Disordered" evidence="3">
    <location>
        <begin position="872"/>
        <end position="896"/>
    </location>
</feature>